<feature type="compositionally biased region" description="Basic residues" evidence="1">
    <location>
        <begin position="158"/>
        <end position="183"/>
    </location>
</feature>
<evidence type="ECO:0000313" key="3">
    <source>
        <dbReference type="EMBL" id="KAK9746286.1"/>
    </source>
</evidence>
<organism evidence="3 4">
    <name type="scientific">Popillia japonica</name>
    <name type="common">Japanese beetle</name>
    <dbReference type="NCBI Taxonomy" id="7064"/>
    <lineage>
        <taxon>Eukaryota</taxon>
        <taxon>Metazoa</taxon>
        <taxon>Ecdysozoa</taxon>
        <taxon>Arthropoda</taxon>
        <taxon>Hexapoda</taxon>
        <taxon>Insecta</taxon>
        <taxon>Pterygota</taxon>
        <taxon>Neoptera</taxon>
        <taxon>Endopterygota</taxon>
        <taxon>Coleoptera</taxon>
        <taxon>Polyphaga</taxon>
        <taxon>Scarabaeiformia</taxon>
        <taxon>Scarabaeidae</taxon>
        <taxon>Rutelinae</taxon>
        <taxon>Popillia</taxon>
    </lineage>
</organism>
<feature type="compositionally biased region" description="Low complexity" evidence="1">
    <location>
        <begin position="131"/>
        <end position="140"/>
    </location>
</feature>
<dbReference type="Gene3D" id="2.60.120.290">
    <property type="entry name" value="Spermadhesin, CUB domain"/>
    <property type="match status" value="1"/>
</dbReference>
<feature type="region of interest" description="Disordered" evidence="1">
    <location>
        <begin position="16"/>
        <end position="85"/>
    </location>
</feature>
<feature type="compositionally biased region" description="Low complexity" evidence="1">
    <location>
        <begin position="113"/>
        <end position="124"/>
    </location>
</feature>
<feature type="region of interest" description="Disordered" evidence="1">
    <location>
        <begin position="347"/>
        <end position="374"/>
    </location>
</feature>
<dbReference type="Proteomes" id="UP001458880">
    <property type="component" value="Unassembled WGS sequence"/>
</dbReference>
<comment type="caution">
    <text evidence="3">The sequence shown here is derived from an EMBL/GenBank/DDBJ whole genome shotgun (WGS) entry which is preliminary data.</text>
</comment>
<evidence type="ECO:0000256" key="1">
    <source>
        <dbReference type="SAM" id="MobiDB-lite"/>
    </source>
</evidence>
<dbReference type="PANTHER" id="PTHR33236:SF11">
    <property type="entry name" value="CUB DOMAIN-CONTAINING PROTEIN"/>
    <property type="match status" value="1"/>
</dbReference>
<evidence type="ECO:0000259" key="2">
    <source>
        <dbReference type="Pfam" id="PF26080"/>
    </source>
</evidence>
<reference evidence="3 4" key="1">
    <citation type="journal article" date="2024" name="BMC Genomics">
        <title>De novo assembly and annotation of Popillia japonica's genome with initial clues to its potential as an invasive pest.</title>
        <authorList>
            <person name="Cucini C."/>
            <person name="Boschi S."/>
            <person name="Funari R."/>
            <person name="Cardaioli E."/>
            <person name="Iannotti N."/>
            <person name="Marturano G."/>
            <person name="Paoli F."/>
            <person name="Bruttini M."/>
            <person name="Carapelli A."/>
            <person name="Frati F."/>
            <person name="Nardi F."/>
        </authorList>
    </citation>
    <scope>NUCLEOTIDE SEQUENCE [LARGE SCALE GENOMIC DNA]</scope>
    <source>
        <strain evidence="3">DMR45628</strain>
    </source>
</reference>
<dbReference type="InterPro" id="IPR035914">
    <property type="entry name" value="Sperma_CUB_dom_sf"/>
</dbReference>
<keyword evidence="4" id="KW-1185">Reference proteome</keyword>
<gene>
    <name evidence="3" type="ORF">QE152_g6301</name>
</gene>
<feature type="compositionally biased region" description="Acidic residues" evidence="1">
    <location>
        <begin position="348"/>
        <end position="360"/>
    </location>
</feature>
<feature type="region of interest" description="Disordered" evidence="1">
    <location>
        <begin position="209"/>
        <end position="239"/>
    </location>
</feature>
<evidence type="ECO:0000313" key="4">
    <source>
        <dbReference type="Proteomes" id="UP001458880"/>
    </source>
</evidence>
<dbReference type="EMBL" id="JASPKY010000041">
    <property type="protein sequence ID" value="KAK9746286.1"/>
    <property type="molecule type" value="Genomic_DNA"/>
</dbReference>
<feature type="domain" description="CUB" evidence="2">
    <location>
        <begin position="559"/>
        <end position="692"/>
    </location>
</feature>
<protein>
    <recommendedName>
        <fullName evidence="2">CUB domain-containing protein</fullName>
    </recommendedName>
</protein>
<dbReference type="Pfam" id="PF26080">
    <property type="entry name" value="CUB_animal"/>
    <property type="match status" value="1"/>
</dbReference>
<dbReference type="AlphaFoldDB" id="A0AAW1MLF5"/>
<feature type="compositionally biased region" description="Basic residues" evidence="1">
    <location>
        <begin position="47"/>
        <end position="63"/>
    </location>
</feature>
<dbReference type="SUPFAM" id="SSF49854">
    <property type="entry name" value="Spermadhesin, CUB domain"/>
    <property type="match status" value="1"/>
</dbReference>
<dbReference type="InterPro" id="IPR058698">
    <property type="entry name" value="CUB_metazoa"/>
</dbReference>
<proteinExistence type="predicted"/>
<feature type="compositionally biased region" description="Low complexity" evidence="1">
    <location>
        <begin position="74"/>
        <end position="85"/>
    </location>
</feature>
<feature type="compositionally biased region" description="Low complexity" evidence="1">
    <location>
        <begin position="23"/>
        <end position="34"/>
    </location>
</feature>
<accession>A0AAW1MLF5</accession>
<feature type="compositionally biased region" description="Polar residues" evidence="1">
    <location>
        <begin position="36"/>
        <end position="45"/>
    </location>
</feature>
<sequence>MISRYDLNLKRSRDGHGIVQDITTTTKPNTPDNPRVNIQQRPQQHTNNRRKNNNKVTNNRRKPAVQNTKKPTNNKRPTINRNKNNIKIISKLIKGGRNRLNSSGRIITVFGQNNNGCRNPNLNNKRPQISNNNNNHNNNNNKKKKKKNTVIRPQNHNKPVRKVTNNKRQTVKNKNRNRVKNNRTKLDPNNISVVIKKYISKLKSKSFDNSVERSARSLNARQRSKLKSKSFDNSVERSARSLNARQRSLFTTALNQIRNQSMNLANQFLSFFTVMQYPNYQCIADSDFNYYEGVCYQEKQCLKLGGTPLGNCSSYDACCVFKSTCGESTNQNCTYFESPNYPKYFPDQLEDPFYDDDDEGGGGGGGGEGGEEEEEIPFEEVDLALTTTPPQSVGVDEFFVETDSLSDIPLVIGEDATTEESFIEDFDLTEDVNRFQPNRYKEYPIRRSRENLAENFACSFKIFKTSEGVQQMKIEFIDLELLGPDPNGDCLNERLMISGQNLNAHVPIICGYNSGQHVYIDVGTLTGPLQISILSNDIYTKRYKFRVCQLETPCVNSLNCLQYYSGTEGVISSFNYDQAIRFPRSDAQYLNNLNYAICIRREIGYCSTTFTNVDEEGVEYPFEIINQTNDTDEFGVGPEGCPHDYIVINNMRICGRSFKPITEEGSGPIIILPFHSNKRSIGVGFKLVYTQNKCVN</sequence>
<dbReference type="PANTHER" id="PTHR33236">
    <property type="entry name" value="INTRAFLAGELLAR TRANSPORT PROTEIN 122 FAMILY PROTEIN-RELATED"/>
    <property type="match status" value="1"/>
</dbReference>
<feature type="region of interest" description="Disordered" evidence="1">
    <location>
        <begin position="111"/>
        <end position="184"/>
    </location>
</feature>
<name>A0AAW1MLF5_POPJA</name>